<gene>
    <name evidence="1" type="ORF">SDC9_193415</name>
</gene>
<proteinExistence type="predicted"/>
<reference evidence="1" key="1">
    <citation type="submission" date="2019-08" db="EMBL/GenBank/DDBJ databases">
        <authorList>
            <person name="Kucharzyk K."/>
            <person name="Murdoch R.W."/>
            <person name="Higgins S."/>
            <person name="Loffler F."/>
        </authorList>
    </citation>
    <scope>NUCLEOTIDE SEQUENCE</scope>
</reference>
<evidence type="ECO:0000313" key="1">
    <source>
        <dbReference type="EMBL" id="MPN45840.1"/>
    </source>
</evidence>
<dbReference type="AlphaFoldDB" id="A0A645I3Z5"/>
<dbReference type="EMBL" id="VSSQ01106025">
    <property type="protein sequence ID" value="MPN45840.1"/>
    <property type="molecule type" value="Genomic_DNA"/>
</dbReference>
<protein>
    <submittedName>
        <fullName evidence="1">Uncharacterized protein</fullName>
    </submittedName>
</protein>
<accession>A0A645I3Z5</accession>
<name>A0A645I3Z5_9ZZZZ</name>
<organism evidence="1">
    <name type="scientific">bioreactor metagenome</name>
    <dbReference type="NCBI Taxonomy" id="1076179"/>
    <lineage>
        <taxon>unclassified sequences</taxon>
        <taxon>metagenomes</taxon>
        <taxon>ecological metagenomes</taxon>
    </lineage>
</organism>
<comment type="caution">
    <text evidence="1">The sequence shown here is derived from an EMBL/GenBank/DDBJ whole genome shotgun (WGS) entry which is preliminary data.</text>
</comment>
<sequence length="123" mass="14833">MRKFNRDAFIRFGYLIDQFVKRRNNAEIIRLVREKFTDPFIDRNNLFFGVECNDAVLHRRDDSLELFLFVIGFVYLFVDAVDHRDATVDQLFDFVIAFIIKFKRRVGCYRRALHVADELTDRF</sequence>